<sequence>MNYQNGQGEAIQIKFIADRSFKLDVILSPLVFNYMLKDKLDIKSLNWATLYLKGIDRTKTNYIVVSPLAYNSEKELFETLNNQLTEELGDPILFSTDGFLYRVFPRQSNKDAIINEWISIREQILMNLRIK</sequence>
<gene>
    <name evidence="1" type="ORF">S01H1_32081</name>
</gene>
<reference evidence="1" key="1">
    <citation type="journal article" date="2014" name="Front. Microbiol.">
        <title>High frequency of phylogenetically diverse reductive dehalogenase-homologous genes in deep subseafloor sedimentary metagenomes.</title>
        <authorList>
            <person name="Kawai M."/>
            <person name="Futagami T."/>
            <person name="Toyoda A."/>
            <person name="Takaki Y."/>
            <person name="Nishi S."/>
            <person name="Hori S."/>
            <person name="Arai W."/>
            <person name="Tsubouchi T."/>
            <person name="Morono Y."/>
            <person name="Uchiyama I."/>
            <person name="Ito T."/>
            <person name="Fujiyama A."/>
            <person name="Inagaki F."/>
            <person name="Takami H."/>
        </authorList>
    </citation>
    <scope>NUCLEOTIDE SEQUENCE</scope>
    <source>
        <strain evidence="1">Expedition CK06-06</strain>
    </source>
</reference>
<proteinExistence type="predicted"/>
<dbReference type="AlphaFoldDB" id="X0U7M8"/>
<protein>
    <submittedName>
        <fullName evidence="1">Uncharacterized protein</fullName>
    </submittedName>
</protein>
<name>X0U7M8_9ZZZZ</name>
<feature type="non-terminal residue" evidence="1">
    <location>
        <position position="131"/>
    </location>
</feature>
<comment type="caution">
    <text evidence="1">The sequence shown here is derived from an EMBL/GenBank/DDBJ whole genome shotgun (WGS) entry which is preliminary data.</text>
</comment>
<evidence type="ECO:0000313" key="1">
    <source>
        <dbReference type="EMBL" id="GAF95346.1"/>
    </source>
</evidence>
<organism evidence="1">
    <name type="scientific">marine sediment metagenome</name>
    <dbReference type="NCBI Taxonomy" id="412755"/>
    <lineage>
        <taxon>unclassified sequences</taxon>
        <taxon>metagenomes</taxon>
        <taxon>ecological metagenomes</taxon>
    </lineage>
</organism>
<accession>X0U7M8</accession>
<dbReference type="EMBL" id="BARS01019841">
    <property type="protein sequence ID" value="GAF95346.1"/>
    <property type="molecule type" value="Genomic_DNA"/>
</dbReference>